<dbReference type="GO" id="GO:0016020">
    <property type="term" value="C:membrane"/>
    <property type="evidence" value="ECO:0007669"/>
    <property type="project" value="UniProtKB-SubCell"/>
</dbReference>
<dbReference type="Proteomes" id="UP000004095">
    <property type="component" value="Unassembled WGS sequence"/>
</dbReference>
<evidence type="ECO:0000256" key="3">
    <source>
        <dbReference type="ARBA" id="ARBA00022692"/>
    </source>
</evidence>
<proteinExistence type="inferred from homology"/>
<keyword evidence="4 6" id="KW-1133">Transmembrane helix</keyword>
<reference evidence="7 8" key="1">
    <citation type="submission" date="2007-01" db="EMBL/GenBank/DDBJ databases">
        <authorList>
            <person name="Haygood M."/>
            <person name="Podell S."/>
            <person name="Anderson C."/>
            <person name="Hopkinson B."/>
            <person name="Roe K."/>
            <person name="Barbeau K."/>
            <person name="Gaasterland T."/>
            <person name="Ferriera S."/>
            <person name="Johnson J."/>
            <person name="Kravitz S."/>
            <person name="Beeson K."/>
            <person name="Sutton G."/>
            <person name="Rogers Y.-H."/>
            <person name="Friedman R."/>
            <person name="Frazier M."/>
            <person name="Venter J.C."/>
        </authorList>
    </citation>
    <scope>NUCLEOTIDE SEQUENCE [LARGE SCALE GENOMIC DNA]</scope>
    <source>
        <strain evidence="7 8">ATCC 23134</strain>
    </source>
</reference>
<feature type="transmembrane region" description="Helical" evidence="6">
    <location>
        <begin position="59"/>
        <end position="76"/>
    </location>
</feature>
<dbReference type="AlphaFoldDB" id="A1ZJ71"/>
<keyword evidence="8" id="KW-1185">Reference proteome</keyword>
<organism evidence="7 8">
    <name type="scientific">Microscilla marina ATCC 23134</name>
    <dbReference type="NCBI Taxonomy" id="313606"/>
    <lineage>
        <taxon>Bacteria</taxon>
        <taxon>Pseudomonadati</taxon>
        <taxon>Bacteroidota</taxon>
        <taxon>Cytophagia</taxon>
        <taxon>Cytophagales</taxon>
        <taxon>Microscillaceae</taxon>
        <taxon>Microscilla</taxon>
    </lineage>
</organism>
<sequence>MAKYLTSFFVFLIIVGGDLTGRIIQSETLDYIFKPLLMIWLLGFYYQQLGGKLDTFAKLIVGALVFSWGGDVSLMFVKQSELFFMVGLANFLIAHVLYVVAYQKSVNMSGQKGFVSRNPLWALPFLLLGVGLYAYLFPHLKELAVPVLVYASTIVLMAVFALNRKGCTHPISFQWVFYGALLFVVSDAIIAINKFVVSIPQAGLVIMVTYIAAQYLIVKGCIAQVQGN</sequence>
<gene>
    <name evidence="7" type="ORF">M23134_00491</name>
</gene>
<accession>A1ZJ71</accession>
<keyword evidence="3 6" id="KW-0812">Transmembrane</keyword>
<keyword evidence="5 6" id="KW-0472">Membrane</keyword>
<feature type="transmembrane region" description="Helical" evidence="6">
    <location>
        <begin position="143"/>
        <end position="163"/>
    </location>
</feature>
<evidence type="ECO:0000256" key="4">
    <source>
        <dbReference type="ARBA" id="ARBA00022989"/>
    </source>
</evidence>
<dbReference type="eggNOG" id="COG3714">
    <property type="taxonomic scope" value="Bacteria"/>
</dbReference>
<dbReference type="EMBL" id="AAWS01000010">
    <property type="protein sequence ID" value="EAY29607.1"/>
    <property type="molecule type" value="Genomic_DNA"/>
</dbReference>
<evidence type="ECO:0000256" key="1">
    <source>
        <dbReference type="ARBA" id="ARBA00004141"/>
    </source>
</evidence>
<evidence type="ECO:0000313" key="7">
    <source>
        <dbReference type="EMBL" id="EAY29607.1"/>
    </source>
</evidence>
<comment type="subcellular location">
    <subcellularLocation>
        <location evidence="1">Membrane</location>
        <topology evidence="1">Multi-pass membrane protein</topology>
    </subcellularLocation>
</comment>
<dbReference type="RefSeq" id="WP_002696046.1">
    <property type="nucleotide sequence ID" value="NZ_AAWS01000010.1"/>
</dbReference>
<feature type="transmembrane region" description="Helical" evidence="6">
    <location>
        <begin position="175"/>
        <end position="192"/>
    </location>
</feature>
<evidence type="ECO:0000313" key="8">
    <source>
        <dbReference type="Proteomes" id="UP000004095"/>
    </source>
</evidence>
<comment type="similarity">
    <text evidence="2">Belongs to the TMEM86 family.</text>
</comment>
<dbReference type="PANTHER" id="PTHR31885:SF6">
    <property type="entry name" value="GH04784P"/>
    <property type="match status" value="1"/>
</dbReference>
<evidence type="ECO:0000256" key="6">
    <source>
        <dbReference type="SAM" id="Phobius"/>
    </source>
</evidence>
<dbReference type="Pfam" id="PF07947">
    <property type="entry name" value="YhhN"/>
    <property type="match status" value="1"/>
</dbReference>
<dbReference type="PANTHER" id="PTHR31885">
    <property type="entry name" value="GH04784P"/>
    <property type="match status" value="1"/>
</dbReference>
<dbReference type="InterPro" id="IPR012506">
    <property type="entry name" value="TMEM86B-like"/>
</dbReference>
<feature type="transmembrane region" description="Helical" evidence="6">
    <location>
        <begin position="31"/>
        <end position="47"/>
    </location>
</feature>
<dbReference type="GO" id="GO:0016787">
    <property type="term" value="F:hydrolase activity"/>
    <property type="evidence" value="ECO:0007669"/>
    <property type="project" value="TreeGrafter"/>
</dbReference>
<feature type="transmembrane region" description="Helical" evidence="6">
    <location>
        <begin position="120"/>
        <end position="137"/>
    </location>
</feature>
<evidence type="ECO:0000256" key="2">
    <source>
        <dbReference type="ARBA" id="ARBA00007375"/>
    </source>
</evidence>
<dbReference type="OrthoDB" id="5651790at2"/>
<name>A1ZJ71_MICM2</name>
<feature type="transmembrane region" description="Helical" evidence="6">
    <location>
        <begin position="82"/>
        <end position="100"/>
    </location>
</feature>
<protein>
    <submittedName>
        <fullName evidence="7">Cytoplasmic membrane protein</fullName>
    </submittedName>
</protein>
<evidence type="ECO:0000256" key="5">
    <source>
        <dbReference type="ARBA" id="ARBA00023136"/>
    </source>
</evidence>
<feature type="transmembrane region" description="Helical" evidence="6">
    <location>
        <begin position="198"/>
        <end position="218"/>
    </location>
</feature>
<comment type="caution">
    <text evidence="7">The sequence shown here is derived from an EMBL/GenBank/DDBJ whole genome shotgun (WGS) entry which is preliminary data.</text>
</comment>